<dbReference type="EMBL" id="QJKF01000023">
    <property type="protein sequence ID" value="PXX54714.1"/>
    <property type="molecule type" value="Genomic_DNA"/>
</dbReference>
<dbReference type="InterPro" id="IPR013786">
    <property type="entry name" value="AcylCoA_DH/ox_N"/>
</dbReference>
<feature type="domain" description="Acyl-CoA dehydrogenase/oxidase N-terminal" evidence="9">
    <location>
        <begin position="70"/>
        <end position="151"/>
    </location>
</feature>
<dbReference type="GO" id="GO:0003995">
    <property type="term" value="F:acyl-CoA dehydrogenase activity"/>
    <property type="evidence" value="ECO:0007669"/>
    <property type="project" value="InterPro"/>
</dbReference>
<name>A0A318K1X1_9NOCA</name>
<dbReference type="PANTHER" id="PTHR43884">
    <property type="entry name" value="ACYL-COA DEHYDROGENASE"/>
    <property type="match status" value="1"/>
</dbReference>
<protein>
    <submittedName>
        <fullName evidence="10">Acyl-CoA dehydrogenase</fullName>
    </submittedName>
</protein>
<dbReference type="PANTHER" id="PTHR43884:SF22">
    <property type="entry name" value="BLR3437 PROTEIN"/>
    <property type="match status" value="1"/>
</dbReference>
<dbReference type="InterPro" id="IPR006089">
    <property type="entry name" value="Acyl-CoA_DH_CS"/>
</dbReference>
<dbReference type="Gene3D" id="1.10.540.10">
    <property type="entry name" value="Acyl-CoA dehydrogenase/oxidase, N-terminal domain"/>
    <property type="match status" value="1"/>
</dbReference>
<feature type="domain" description="Acyl-CoA oxidase/dehydrogenase middle" evidence="8">
    <location>
        <begin position="156"/>
        <end position="248"/>
    </location>
</feature>
<comment type="cofactor">
    <cofactor evidence="1 6">
        <name>FAD</name>
        <dbReference type="ChEBI" id="CHEBI:57692"/>
    </cofactor>
</comment>
<dbReference type="PROSITE" id="PS00072">
    <property type="entry name" value="ACYL_COA_DH_1"/>
    <property type="match status" value="1"/>
</dbReference>
<dbReference type="InterPro" id="IPR006091">
    <property type="entry name" value="Acyl-CoA_Oxase/DH_mid-dom"/>
</dbReference>
<dbReference type="Pfam" id="PF02771">
    <property type="entry name" value="Acyl-CoA_dh_N"/>
    <property type="match status" value="1"/>
</dbReference>
<keyword evidence="5 6" id="KW-0560">Oxidoreductase</keyword>
<dbReference type="InterPro" id="IPR037069">
    <property type="entry name" value="AcylCoA_DH/ox_N_sf"/>
</dbReference>
<proteinExistence type="inferred from homology"/>
<gene>
    <name evidence="10" type="ORF">DFR70_1238</name>
</gene>
<comment type="caution">
    <text evidence="10">The sequence shown here is derived from an EMBL/GenBank/DDBJ whole genome shotgun (WGS) entry which is preliminary data.</text>
</comment>
<dbReference type="Gene3D" id="2.40.110.10">
    <property type="entry name" value="Butyryl-CoA Dehydrogenase, subunit A, domain 2"/>
    <property type="match status" value="1"/>
</dbReference>
<evidence type="ECO:0000259" key="9">
    <source>
        <dbReference type="Pfam" id="PF02771"/>
    </source>
</evidence>
<evidence type="ECO:0000256" key="3">
    <source>
        <dbReference type="ARBA" id="ARBA00022630"/>
    </source>
</evidence>
<dbReference type="InterPro" id="IPR009100">
    <property type="entry name" value="AcylCoA_DH/oxidase_NM_dom_sf"/>
</dbReference>
<dbReference type="PIRSF" id="PIRSF016578">
    <property type="entry name" value="HsaA"/>
    <property type="match status" value="1"/>
</dbReference>
<organism evidence="10 11">
    <name type="scientific">Nocardia tenerifensis</name>
    <dbReference type="NCBI Taxonomy" id="228006"/>
    <lineage>
        <taxon>Bacteria</taxon>
        <taxon>Bacillati</taxon>
        <taxon>Actinomycetota</taxon>
        <taxon>Actinomycetes</taxon>
        <taxon>Mycobacteriales</taxon>
        <taxon>Nocardiaceae</taxon>
        <taxon>Nocardia</taxon>
    </lineage>
</organism>
<evidence type="ECO:0000256" key="2">
    <source>
        <dbReference type="ARBA" id="ARBA00009347"/>
    </source>
</evidence>
<dbReference type="SUPFAM" id="SSF56645">
    <property type="entry name" value="Acyl-CoA dehydrogenase NM domain-like"/>
    <property type="match status" value="1"/>
</dbReference>
<dbReference type="InterPro" id="IPR009075">
    <property type="entry name" value="AcylCo_DH/oxidase_C"/>
</dbReference>
<feature type="domain" description="Acyl-CoA dehydrogenase/oxidase C-terminal" evidence="7">
    <location>
        <begin position="261"/>
        <end position="410"/>
    </location>
</feature>
<accession>A0A318K1X1</accession>
<evidence type="ECO:0000259" key="8">
    <source>
        <dbReference type="Pfam" id="PF02770"/>
    </source>
</evidence>
<evidence type="ECO:0000256" key="4">
    <source>
        <dbReference type="ARBA" id="ARBA00022827"/>
    </source>
</evidence>
<dbReference type="Proteomes" id="UP000247569">
    <property type="component" value="Unassembled WGS sequence"/>
</dbReference>
<dbReference type="RefSeq" id="WP_040742061.1">
    <property type="nucleotide sequence ID" value="NZ_QJKF01000023.1"/>
</dbReference>
<comment type="similarity">
    <text evidence="2 6">Belongs to the acyl-CoA dehydrogenase family.</text>
</comment>
<keyword evidence="4 6" id="KW-0274">FAD</keyword>
<keyword evidence="3 6" id="KW-0285">Flavoprotein</keyword>
<dbReference type="GO" id="GO:0050660">
    <property type="term" value="F:flavin adenine dinucleotide binding"/>
    <property type="evidence" value="ECO:0007669"/>
    <property type="project" value="InterPro"/>
</dbReference>
<evidence type="ECO:0000313" key="11">
    <source>
        <dbReference type="Proteomes" id="UP000247569"/>
    </source>
</evidence>
<dbReference type="AlphaFoldDB" id="A0A318K1X1"/>
<evidence type="ECO:0000313" key="10">
    <source>
        <dbReference type="EMBL" id="PXX54714.1"/>
    </source>
</evidence>
<keyword evidence="11" id="KW-1185">Reference proteome</keyword>
<dbReference type="InterPro" id="IPR036250">
    <property type="entry name" value="AcylCo_DH-like_C"/>
</dbReference>
<evidence type="ECO:0000256" key="1">
    <source>
        <dbReference type="ARBA" id="ARBA00001974"/>
    </source>
</evidence>
<sequence length="418" mass="45089">MSDDHGDWPFFDDDHRKLAVALRDWAAESLAYDTDRPAHNADRPTHDTDHFAHDANRLVPEAYTDLDDRCRRLVRALGDAGWLRHAVAGTEYGGARDRIDTRTLCLAREILAEHDALADFAFAMQGLGSGAISLAGTDEQKARYLPGVAAGTALAAFALSESEAGSDAAALSCAARADGDGFVLDGEKTWISNGGIADFYVVFARTGEGEGARGISAFIVDAETPGLRIAERIDVISPHPLARLRFDGCRVPAGQRIGDAGAGFGIAMRTLDVFRTSVAAAALGFARRAMAEALARARSRRMFGGVLADFQLTRAELARMATTIDSAALLTYRAAWQRDRGRPVTREAAMAKMAATEGAQRVIDAAVQMWGALGVVRDRPVERLYRDIRALRIYEGATEVQQLIIARELLRDAATTAS</sequence>
<dbReference type="OrthoDB" id="8876745at2"/>
<dbReference type="Pfam" id="PF00441">
    <property type="entry name" value="Acyl-CoA_dh_1"/>
    <property type="match status" value="1"/>
</dbReference>
<dbReference type="FunFam" id="1.20.140.10:FF:000001">
    <property type="entry name" value="Acyl-CoA dehydrogenase"/>
    <property type="match status" value="1"/>
</dbReference>
<evidence type="ECO:0000259" key="7">
    <source>
        <dbReference type="Pfam" id="PF00441"/>
    </source>
</evidence>
<evidence type="ECO:0000256" key="5">
    <source>
        <dbReference type="ARBA" id="ARBA00023002"/>
    </source>
</evidence>
<dbReference type="SUPFAM" id="SSF47203">
    <property type="entry name" value="Acyl-CoA dehydrogenase C-terminal domain-like"/>
    <property type="match status" value="1"/>
</dbReference>
<dbReference type="Pfam" id="PF02770">
    <property type="entry name" value="Acyl-CoA_dh_M"/>
    <property type="match status" value="1"/>
</dbReference>
<reference evidence="10 11" key="1">
    <citation type="submission" date="2018-05" db="EMBL/GenBank/DDBJ databases">
        <title>Genomic Encyclopedia of Type Strains, Phase IV (KMG-IV): sequencing the most valuable type-strain genomes for metagenomic binning, comparative biology and taxonomic classification.</title>
        <authorList>
            <person name="Goeker M."/>
        </authorList>
    </citation>
    <scope>NUCLEOTIDE SEQUENCE [LARGE SCALE GENOMIC DNA]</scope>
    <source>
        <strain evidence="10 11">DSM 44704</strain>
    </source>
</reference>
<dbReference type="Gene3D" id="1.20.140.10">
    <property type="entry name" value="Butyryl-CoA Dehydrogenase, subunit A, domain 3"/>
    <property type="match status" value="1"/>
</dbReference>
<evidence type="ECO:0000256" key="6">
    <source>
        <dbReference type="RuleBase" id="RU362125"/>
    </source>
</evidence>
<dbReference type="InterPro" id="IPR046373">
    <property type="entry name" value="Acyl-CoA_Oxase/DH_mid-dom_sf"/>
</dbReference>